<evidence type="ECO:0000313" key="2">
    <source>
        <dbReference type="EMBL" id="OKL35713.1"/>
    </source>
</evidence>
<gene>
    <name evidence="2" type="ORF">BLL40_14125</name>
</gene>
<sequence>MVVELLLVFYIHRKIPYIRRKMKEVAWDEEPIEAMIFIPHQRAVRPPLQDFEKKRRISEGSTARKSPIGSTNIQWGMKKTPTE</sequence>
<keyword evidence="3" id="KW-1185">Reference proteome</keyword>
<comment type="caution">
    <text evidence="2">The sequence shown here is derived from an EMBL/GenBank/DDBJ whole genome shotgun (WGS) entry which is preliminary data.</text>
</comment>
<organism evidence="2 3">
    <name type="scientific">Domibacillus mangrovi</name>
    <dbReference type="NCBI Taxonomy" id="1714354"/>
    <lineage>
        <taxon>Bacteria</taxon>
        <taxon>Bacillati</taxon>
        <taxon>Bacillota</taxon>
        <taxon>Bacilli</taxon>
        <taxon>Bacillales</taxon>
        <taxon>Bacillaceae</taxon>
        <taxon>Domibacillus</taxon>
    </lineage>
</organism>
<proteinExistence type="predicted"/>
<evidence type="ECO:0000256" key="1">
    <source>
        <dbReference type="SAM" id="MobiDB-lite"/>
    </source>
</evidence>
<dbReference type="AlphaFoldDB" id="A0A1Q5P0L9"/>
<dbReference type="Proteomes" id="UP000186524">
    <property type="component" value="Unassembled WGS sequence"/>
</dbReference>
<evidence type="ECO:0000313" key="3">
    <source>
        <dbReference type="Proteomes" id="UP000186524"/>
    </source>
</evidence>
<dbReference type="EMBL" id="MRWQ01000014">
    <property type="protein sequence ID" value="OKL35713.1"/>
    <property type="molecule type" value="Genomic_DNA"/>
</dbReference>
<reference evidence="2 3" key="1">
    <citation type="submission" date="2016-12" db="EMBL/GenBank/DDBJ databases">
        <title>Domibacillus sp. SAOS 44 whole genome sequencing.</title>
        <authorList>
            <person name="Verma A."/>
            <person name="Krishnamurthi S."/>
        </authorList>
    </citation>
    <scope>NUCLEOTIDE SEQUENCE [LARGE SCALE GENOMIC DNA]</scope>
    <source>
        <strain evidence="2 3">SAOS 44</strain>
    </source>
</reference>
<protein>
    <submittedName>
        <fullName evidence="2">Uncharacterized protein</fullName>
    </submittedName>
</protein>
<feature type="region of interest" description="Disordered" evidence="1">
    <location>
        <begin position="49"/>
        <end position="83"/>
    </location>
</feature>
<accession>A0A1Q5P0L9</accession>
<name>A0A1Q5P0L9_9BACI</name>
<feature type="compositionally biased region" description="Polar residues" evidence="1">
    <location>
        <begin position="59"/>
        <end position="74"/>
    </location>
</feature>